<dbReference type="InterPro" id="IPR012348">
    <property type="entry name" value="RNR-like"/>
</dbReference>
<dbReference type="InterPro" id="IPR009078">
    <property type="entry name" value="Ferritin-like_SF"/>
</dbReference>
<dbReference type="RefSeq" id="WP_119779757.1">
    <property type="nucleotide sequence ID" value="NZ_QYUK01000011.1"/>
</dbReference>
<dbReference type="PIRSF" id="PIRSF000040">
    <property type="entry name" value="MMOH_comp"/>
    <property type="match status" value="1"/>
</dbReference>
<keyword evidence="2 3" id="KW-0503">Monooxygenase</keyword>
<dbReference type="Gene3D" id="1.10.620.20">
    <property type="entry name" value="Ribonucleotide Reductase, subunit A"/>
    <property type="match status" value="1"/>
</dbReference>
<keyword evidence="4" id="KW-1185">Reference proteome</keyword>
<organism evidence="3 4">
    <name type="scientific">Oleomonas cavernae</name>
    <dbReference type="NCBI Taxonomy" id="2320859"/>
    <lineage>
        <taxon>Bacteria</taxon>
        <taxon>Pseudomonadati</taxon>
        <taxon>Pseudomonadota</taxon>
        <taxon>Alphaproteobacteria</taxon>
        <taxon>Acetobacterales</taxon>
        <taxon>Acetobacteraceae</taxon>
        <taxon>Oleomonas</taxon>
    </lineage>
</organism>
<evidence type="ECO:0000313" key="4">
    <source>
        <dbReference type="Proteomes" id="UP000284605"/>
    </source>
</evidence>
<evidence type="ECO:0000256" key="2">
    <source>
        <dbReference type="ARBA" id="ARBA00023033"/>
    </source>
</evidence>
<dbReference type="OrthoDB" id="9806768at2"/>
<dbReference type="Proteomes" id="UP000284605">
    <property type="component" value="Unassembled WGS sequence"/>
</dbReference>
<accession>A0A418WFT5</accession>
<dbReference type="SUPFAM" id="SSF47240">
    <property type="entry name" value="Ferritin-like"/>
    <property type="match status" value="1"/>
</dbReference>
<evidence type="ECO:0000313" key="3">
    <source>
        <dbReference type="EMBL" id="RJF88842.1"/>
    </source>
</evidence>
<gene>
    <name evidence="3" type="ORF">D3874_19200</name>
</gene>
<proteinExistence type="predicted"/>
<evidence type="ECO:0000256" key="1">
    <source>
        <dbReference type="ARBA" id="ARBA00023002"/>
    </source>
</evidence>
<dbReference type="Pfam" id="PF02332">
    <property type="entry name" value="Phenol_Hydrox"/>
    <property type="match status" value="1"/>
</dbReference>
<comment type="caution">
    <text evidence="3">The sequence shown here is derived from an EMBL/GenBank/DDBJ whole genome shotgun (WGS) entry which is preliminary data.</text>
</comment>
<keyword evidence="1" id="KW-0560">Oxidoreductase</keyword>
<dbReference type="EMBL" id="QYUK01000011">
    <property type="protein sequence ID" value="RJF88842.1"/>
    <property type="molecule type" value="Genomic_DNA"/>
</dbReference>
<dbReference type="InterPro" id="IPR003430">
    <property type="entry name" value="Phenol_Hydrox"/>
</dbReference>
<dbReference type="AlphaFoldDB" id="A0A418WFT5"/>
<reference evidence="3 4" key="1">
    <citation type="submission" date="2018-09" db="EMBL/GenBank/DDBJ databases">
        <authorList>
            <person name="Zhu H."/>
        </authorList>
    </citation>
    <scope>NUCLEOTIDE SEQUENCE [LARGE SCALE GENOMIC DNA]</scope>
    <source>
        <strain evidence="3 4">K1W22B-8</strain>
    </source>
</reference>
<name>A0A418WFT5_9PROT</name>
<protein>
    <submittedName>
        <fullName evidence="3">Toluene monooxygenase</fullName>
    </submittedName>
</protein>
<sequence>MKEGPVEATRLKTWSALSAQRRKPSEYEAVAVDVHFLNDHVQPGTTGPALPSLAESAYVNQWYRKNLAESPLRLDDWHGFRDPEEVTYRRYNIIQEGQEHYVAEILDRFNGEGHDGGLDAEWLEVLARLYTPGRFLQHAVQMASAYAATVTPTSTISHCYAFQSADALRAVSHVSYRTVELARGHGQFGFNEDERRHWETAPEWQGFRELMERTLTVYEFGETFAALNLVAKPAIDEACVRQLGRAARRFNDTVLDLLSDAILKDTARSRNWTGALVKFLGENDANTAQLSRWVAKWEPLADKAIDAFCAGLPEGDRAATAARQATRDFRATLGF</sequence>
<dbReference type="GO" id="GO:0016709">
    <property type="term" value="F:oxidoreductase activity, acting on paired donors, with incorporation or reduction of molecular oxygen, NAD(P)H as one donor, and incorporation of one atom of oxygen"/>
    <property type="evidence" value="ECO:0007669"/>
    <property type="project" value="InterPro"/>
</dbReference>
<dbReference type="InterPro" id="IPR012078">
    <property type="entry name" value="MP_mOase_hydro"/>
</dbReference>